<dbReference type="GO" id="GO:0006261">
    <property type="term" value="P:DNA-templated DNA replication"/>
    <property type="evidence" value="ECO:0007669"/>
    <property type="project" value="TreeGrafter"/>
</dbReference>
<dbReference type="KEGG" id="lvs:LOKVESSMR4R_03516"/>
<feature type="domain" description="AAA+ ATPase" evidence="1">
    <location>
        <begin position="41"/>
        <end position="159"/>
    </location>
</feature>
<organism evidence="2 3">
    <name type="scientific">Yoonia vestfoldensis</name>
    <dbReference type="NCBI Taxonomy" id="245188"/>
    <lineage>
        <taxon>Bacteria</taxon>
        <taxon>Pseudomonadati</taxon>
        <taxon>Pseudomonadota</taxon>
        <taxon>Alphaproteobacteria</taxon>
        <taxon>Rhodobacterales</taxon>
        <taxon>Paracoccaceae</taxon>
        <taxon>Yoonia</taxon>
    </lineage>
</organism>
<dbReference type="PANTHER" id="PTHR11669:SF0">
    <property type="entry name" value="PROTEIN STICHEL-LIKE 2"/>
    <property type="match status" value="1"/>
</dbReference>
<dbReference type="CDD" id="cd00009">
    <property type="entry name" value="AAA"/>
    <property type="match status" value="1"/>
</dbReference>
<sequence length="231" mass="26000">MKITQNPSAWAVSTPQTFSDLVFADEYTRQDLYDYVQYPQMCGNIILEGAYGSGKSTIAAIIAKERLGSTPSVYELNGDAWTDDTLKTLCGTFNLARTCEEIPIVIINEVDRLKDKQYVLRDFLDEHTQRLLVIMTTNHLSNIDGSIVDRSDVFRVRGFEPIQAVAVAQRVLHQYSVAVTDSDLLAIFERSLISDETELSLRQIGRTVDKLVLQLSTTQQPQPRKPKLTVV</sequence>
<dbReference type="InterPro" id="IPR050238">
    <property type="entry name" value="DNA_Rep/Repair_Clamp_Loader"/>
</dbReference>
<dbReference type="AlphaFoldDB" id="A0A1Y0EGQ9"/>
<dbReference type="InterPro" id="IPR027417">
    <property type="entry name" value="P-loop_NTPase"/>
</dbReference>
<dbReference type="SMART" id="SM00382">
    <property type="entry name" value="AAA"/>
    <property type="match status" value="1"/>
</dbReference>
<gene>
    <name evidence="2" type="ORF">LOKVESSMR4R_03516</name>
</gene>
<dbReference type="InterPro" id="IPR003959">
    <property type="entry name" value="ATPase_AAA_core"/>
</dbReference>
<dbReference type="SUPFAM" id="SSF52540">
    <property type="entry name" value="P-loop containing nucleoside triphosphate hydrolases"/>
    <property type="match status" value="1"/>
</dbReference>
<dbReference type="RefSeq" id="WP_087211365.1">
    <property type="nucleotide sequence ID" value="NZ_CP021431.1"/>
</dbReference>
<protein>
    <submittedName>
        <fullName evidence="2">Replication factor C small subunit</fullName>
    </submittedName>
</protein>
<dbReference type="Pfam" id="PF00004">
    <property type="entry name" value="AAA"/>
    <property type="match status" value="1"/>
</dbReference>
<accession>A0A1Y0EGQ9</accession>
<evidence type="ECO:0000259" key="1">
    <source>
        <dbReference type="SMART" id="SM00382"/>
    </source>
</evidence>
<evidence type="ECO:0000313" key="3">
    <source>
        <dbReference type="Proteomes" id="UP000195273"/>
    </source>
</evidence>
<proteinExistence type="predicted"/>
<reference evidence="2 3" key="1">
    <citation type="submission" date="2017-05" db="EMBL/GenBank/DDBJ databases">
        <title>Genome Sequence of Loktanella vestfoldensis Strain SMR4r Isolated from a Culture of the Diatom Skeletonema marinoi.</title>
        <authorList>
            <person name="Topel M."/>
            <person name="Pinder M.I.M."/>
            <person name="Johansson O.N."/>
            <person name="Kourtchenko O."/>
            <person name="Godhe A."/>
            <person name="Clarke A.K."/>
        </authorList>
    </citation>
    <scope>NUCLEOTIDE SEQUENCE [LARGE SCALE GENOMIC DNA]</scope>
    <source>
        <strain evidence="2 3">SMR4r</strain>
    </source>
</reference>
<dbReference type="PANTHER" id="PTHR11669">
    <property type="entry name" value="REPLICATION FACTOR C / DNA POLYMERASE III GAMMA-TAU SUBUNIT"/>
    <property type="match status" value="1"/>
</dbReference>
<dbReference type="GO" id="GO:0005524">
    <property type="term" value="F:ATP binding"/>
    <property type="evidence" value="ECO:0007669"/>
    <property type="project" value="InterPro"/>
</dbReference>
<dbReference type="OrthoDB" id="7344521at2"/>
<dbReference type="InterPro" id="IPR003593">
    <property type="entry name" value="AAA+_ATPase"/>
</dbReference>
<evidence type="ECO:0000313" key="2">
    <source>
        <dbReference type="EMBL" id="ARU02785.1"/>
    </source>
</evidence>
<dbReference type="EMBL" id="CP021431">
    <property type="protein sequence ID" value="ARU02785.1"/>
    <property type="molecule type" value="Genomic_DNA"/>
</dbReference>
<keyword evidence="3" id="KW-1185">Reference proteome</keyword>
<name>A0A1Y0EGQ9_9RHOB</name>
<dbReference type="GO" id="GO:0016887">
    <property type="term" value="F:ATP hydrolysis activity"/>
    <property type="evidence" value="ECO:0007669"/>
    <property type="project" value="InterPro"/>
</dbReference>
<dbReference type="Gene3D" id="3.40.50.300">
    <property type="entry name" value="P-loop containing nucleotide triphosphate hydrolases"/>
    <property type="match status" value="1"/>
</dbReference>
<dbReference type="Proteomes" id="UP000195273">
    <property type="component" value="Chromosome"/>
</dbReference>